<dbReference type="Pfam" id="PF01112">
    <property type="entry name" value="Asparaginase_2"/>
    <property type="match status" value="1"/>
</dbReference>
<organism evidence="10 11">
    <name type="scientific">Pochonia chlamydosporia 170</name>
    <dbReference type="NCBI Taxonomy" id="1380566"/>
    <lineage>
        <taxon>Eukaryota</taxon>
        <taxon>Fungi</taxon>
        <taxon>Dikarya</taxon>
        <taxon>Ascomycota</taxon>
        <taxon>Pezizomycotina</taxon>
        <taxon>Sordariomycetes</taxon>
        <taxon>Hypocreomycetidae</taxon>
        <taxon>Hypocreales</taxon>
        <taxon>Clavicipitaceae</taxon>
        <taxon>Pochonia</taxon>
    </lineage>
</organism>
<dbReference type="Proteomes" id="UP000078397">
    <property type="component" value="Unassembled WGS sequence"/>
</dbReference>
<dbReference type="STRING" id="1380566.A0A179G8T7"/>
<evidence type="ECO:0000256" key="4">
    <source>
        <dbReference type="ARBA" id="ARBA00022813"/>
    </source>
</evidence>
<dbReference type="SUPFAM" id="SSF56235">
    <property type="entry name" value="N-terminal nucleophile aminohydrolases (Ntn hydrolases)"/>
    <property type="match status" value="1"/>
</dbReference>
<dbReference type="KEGG" id="pchm:VFPPC_01773"/>
<keyword evidence="3" id="KW-0378">Hydrolase</keyword>
<name>A0A179G8T7_METCM</name>
<evidence type="ECO:0000256" key="3">
    <source>
        <dbReference type="ARBA" id="ARBA00022801"/>
    </source>
</evidence>
<keyword evidence="11" id="KW-1185">Reference proteome</keyword>
<reference evidence="10 11" key="1">
    <citation type="journal article" date="2016" name="PLoS Pathog.">
        <title>Biosynthesis of antibiotic leucinostatins in bio-control fungus Purpureocillium lilacinum and their inhibition on phytophthora revealed by genome mining.</title>
        <authorList>
            <person name="Wang G."/>
            <person name="Liu Z."/>
            <person name="Lin R."/>
            <person name="Li E."/>
            <person name="Mao Z."/>
            <person name="Ling J."/>
            <person name="Yang Y."/>
            <person name="Yin W.B."/>
            <person name="Xie B."/>
        </authorList>
    </citation>
    <scope>NUCLEOTIDE SEQUENCE [LARGE SCALE GENOMIC DNA]</scope>
    <source>
        <strain evidence="10">170</strain>
    </source>
</reference>
<evidence type="ECO:0000256" key="8">
    <source>
        <dbReference type="SAM" id="MobiDB-lite"/>
    </source>
</evidence>
<feature type="chain" id="PRO_5008102416" evidence="9">
    <location>
        <begin position="19"/>
        <end position="349"/>
    </location>
</feature>
<gene>
    <name evidence="10" type="ORF">VFPPC_01773</name>
</gene>
<dbReference type="RefSeq" id="XP_018150308.1">
    <property type="nucleotide sequence ID" value="XM_018281544.1"/>
</dbReference>
<dbReference type="GO" id="GO:0003948">
    <property type="term" value="F:N4-(beta-N-acetylglucosaminyl)-L-asparaginase activity"/>
    <property type="evidence" value="ECO:0007669"/>
    <property type="project" value="TreeGrafter"/>
</dbReference>
<sequence>MRSSIPHTLLPLLPLALATNTITPIIVHTWGGPATVAADAAHEALLNSQSVLNAVQIGGTTCEDKQCRGTVGYGGSPAENCETTLDAMIMDGNTFNVGAVASLRRIKDAMAVARHVLEYTDHSLLAGDQATQFAVANGFKEESLTTKKSRQKCIEWKRKNCQPNSRVNVFPDPKQKCGPYKPSSKHGGFKTRSVDVDDAAEQGHDTISLIALDKRGSMAAGTTTNGKSHKIPGRVGDGPITGSGSYADSDVGGCGATGDGDIMMRFLPCYQAVENMRRGMSPAAAGEDAVKRIVKKFPRTRVGLVVMNNKGEHAGASSGWEYEYSYRGGNMTKTEVIVVKPIDGNNGKV</sequence>
<evidence type="ECO:0000256" key="5">
    <source>
        <dbReference type="PIRSR" id="PIRSR600246-1"/>
    </source>
</evidence>
<feature type="binding site" evidence="6">
    <location>
        <begin position="234"/>
        <end position="237"/>
    </location>
    <ligand>
        <name>substrate</name>
    </ligand>
</feature>
<evidence type="ECO:0000313" key="11">
    <source>
        <dbReference type="Proteomes" id="UP000078397"/>
    </source>
</evidence>
<feature type="active site" description="Nucleophile" evidence="5">
    <location>
        <position position="206"/>
    </location>
</feature>
<feature type="signal peptide" evidence="9">
    <location>
        <begin position="1"/>
        <end position="18"/>
    </location>
</feature>
<dbReference type="GO" id="GO:0005737">
    <property type="term" value="C:cytoplasm"/>
    <property type="evidence" value="ECO:0007669"/>
    <property type="project" value="TreeGrafter"/>
</dbReference>
<evidence type="ECO:0000256" key="1">
    <source>
        <dbReference type="ARBA" id="ARBA00010872"/>
    </source>
</evidence>
<protein>
    <submittedName>
        <fullName evidence="10">Peptidase T2, asparaginase 2</fullName>
    </submittedName>
</protein>
<dbReference type="InterPro" id="IPR000246">
    <property type="entry name" value="Peptidase_T2"/>
</dbReference>
<keyword evidence="9" id="KW-0732">Signal</keyword>
<dbReference type="OrthoDB" id="2262349at2759"/>
<evidence type="ECO:0000256" key="9">
    <source>
        <dbReference type="SAM" id="SignalP"/>
    </source>
</evidence>
<comment type="caution">
    <text evidence="10">The sequence shown here is derived from an EMBL/GenBank/DDBJ whole genome shotgun (WGS) entry which is preliminary data.</text>
</comment>
<dbReference type="GeneID" id="28845538"/>
<feature type="site" description="Cleavage; by autolysis" evidence="7">
    <location>
        <begin position="205"/>
        <end position="206"/>
    </location>
</feature>
<comment type="similarity">
    <text evidence="1">Belongs to the Ntn-hydrolase family.</text>
</comment>
<evidence type="ECO:0000256" key="7">
    <source>
        <dbReference type="PIRSR" id="PIRSR600246-3"/>
    </source>
</evidence>
<dbReference type="EMBL" id="LSBJ02000001">
    <property type="protein sequence ID" value="OAQ74225.1"/>
    <property type="molecule type" value="Genomic_DNA"/>
</dbReference>
<dbReference type="Gene3D" id="3.60.20.30">
    <property type="entry name" value="(Glycosyl)asparaginase"/>
    <property type="match status" value="1"/>
</dbReference>
<dbReference type="AlphaFoldDB" id="A0A179G8T7"/>
<dbReference type="FunFam" id="3.60.20.30:FF:000003">
    <property type="entry name" value="N(4)-(Beta-N-acetylglucosaminyl)-L-asparaginase isoform X1"/>
    <property type="match status" value="1"/>
</dbReference>
<dbReference type="CDD" id="cd04513">
    <property type="entry name" value="Glycosylasparaginase"/>
    <property type="match status" value="1"/>
</dbReference>
<dbReference type="PANTHER" id="PTHR10188">
    <property type="entry name" value="L-ASPARAGINASE"/>
    <property type="match status" value="1"/>
</dbReference>
<feature type="region of interest" description="Disordered" evidence="8">
    <location>
        <begin position="165"/>
        <end position="189"/>
    </location>
</feature>
<accession>A0A179G8T7</accession>
<keyword evidence="2" id="KW-0645">Protease</keyword>
<dbReference type="GO" id="GO:0006508">
    <property type="term" value="P:proteolysis"/>
    <property type="evidence" value="ECO:0007669"/>
    <property type="project" value="UniProtKB-KW"/>
</dbReference>
<evidence type="ECO:0000256" key="6">
    <source>
        <dbReference type="PIRSR" id="PIRSR600246-2"/>
    </source>
</evidence>
<evidence type="ECO:0000256" key="2">
    <source>
        <dbReference type="ARBA" id="ARBA00022670"/>
    </source>
</evidence>
<dbReference type="InterPro" id="IPR029055">
    <property type="entry name" value="Ntn_hydrolases_N"/>
</dbReference>
<dbReference type="PANTHER" id="PTHR10188:SF6">
    <property type="entry name" value="N(4)-(BETA-N-ACETYLGLUCOSAMINYL)-L-ASPARAGINASE"/>
    <property type="match status" value="1"/>
</dbReference>
<proteinExistence type="inferred from homology"/>
<dbReference type="GO" id="GO:0008233">
    <property type="term" value="F:peptidase activity"/>
    <property type="evidence" value="ECO:0007669"/>
    <property type="project" value="UniProtKB-KW"/>
</dbReference>
<evidence type="ECO:0000313" key="10">
    <source>
        <dbReference type="EMBL" id="OAQ74225.1"/>
    </source>
</evidence>
<feature type="binding site" evidence="6">
    <location>
        <begin position="257"/>
        <end position="260"/>
    </location>
    <ligand>
        <name>substrate</name>
    </ligand>
</feature>
<keyword evidence="4" id="KW-0068">Autocatalytic cleavage</keyword>